<sequence>MLASDSALFERAFEVFNEVYFDCGLPDAVITIQSSPKSFGYITVHKVWTDTADSYHEINIGAEHLARPIENVLATLLHEMVHLFCMVSGINDTSKGGRYHNKLFRDEAEKCDLKIEYAQYIGYSKTSPTDRFIEVIKENGLCADISHSRTGVISVDLPPAPGGDNGTDGGSGIGGVGKRKSSTRKYRCDGCGISVRATKDVHLICGDCMTSLVKV</sequence>
<feature type="compositionally biased region" description="Gly residues" evidence="1">
    <location>
        <begin position="163"/>
        <end position="176"/>
    </location>
</feature>
<comment type="caution">
    <text evidence="3">The sequence shown here is derived from an EMBL/GenBank/DDBJ whole genome shotgun (WGS) entry which is preliminary data.</text>
</comment>
<dbReference type="RefSeq" id="WP_110462795.1">
    <property type="nucleotide sequence ID" value="NZ_QKMR01000017.1"/>
</dbReference>
<organism evidence="3 4">
    <name type="scientific">Ruminiclostridium sufflavum DSM 19573</name>
    <dbReference type="NCBI Taxonomy" id="1121337"/>
    <lineage>
        <taxon>Bacteria</taxon>
        <taxon>Bacillati</taxon>
        <taxon>Bacillota</taxon>
        <taxon>Clostridia</taxon>
        <taxon>Eubacteriales</taxon>
        <taxon>Oscillospiraceae</taxon>
        <taxon>Ruminiclostridium</taxon>
    </lineage>
</organism>
<dbReference type="AlphaFoldDB" id="A0A318XK88"/>
<proteinExistence type="predicted"/>
<keyword evidence="4" id="KW-1185">Reference proteome</keyword>
<evidence type="ECO:0000259" key="2">
    <source>
        <dbReference type="Pfam" id="PF10263"/>
    </source>
</evidence>
<feature type="region of interest" description="Disordered" evidence="1">
    <location>
        <begin position="160"/>
        <end position="185"/>
    </location>
</feature>
<reference evidence="3 4" key="1">
    <citation type="submission" date="2018-06" db="EMBL/GenBank/DDBJ databases">
        <title>Genomic Encyclopedia of Type Strains, Phase I: the one thousand microbial genomes (KMG-I) project.</title>
        <authorList>
            <person name="Kyrpides N."/>
        </authorList>
    </citation>
    <scope>NUCLEOTIDE SEQUENCE [LARGE SCALE GENOMIC DNA]</scope>
    <source>
        <strain evidence="3 4">DSM 19573</strain>
    </source>
</reference>
<dbReference type="Proteomes" id="UP000248132">
    <property type="component" value="Unassembled WGS sequence"/>
</dbReference>
<evidence type="ECO:0000256" key="1">
    <source>
        <dbReference type="SAM" id="MobiDB-lite"/>
    </source>
</evidence>
<dbReference type="InterPro" id="IPR006640">
    <property type="entry name" value="SprT-like_domain"/>
</dbReference>
<feature type="domain" description="SprT-like" evidence="2">
    <location>
        <begin position="11"/>
        <end position="112"/>
    </location>
</feature>
<dbReference type="EMBL" id="QKMR01000017">
    <property type="protein sequence ID" value="PYG86773.1"/>
    <property type="molecule type" value="Genomic_DNA"/>
</dbReference>
<evidence type="ECO:0000313" key="3">
    <source>
        <dbReference type="EMBL" id="PYG86773.1"/>
    </source>
</evidence>
<gene>
    <name evidence="3" type="ORF">LY28_02799</name>
</gene>
<protein>
    <submittedName>
        <fullName evidence="3">SprT-like family protein</fullName>
    </submittedName>
</protein>
<accession>A0A318XK88</accession>
<dbReference type="OrthoDB" id="9787302at2"/>
<dbReference type="Pfam" id="PF10263">
    <property type="entry name" value="SprT-like"/>
    <property type="match status" value="1"/>
</dbReference>
<evidence type="ECO:0000313" key="4">
    <source>
        <dbReference type="Proteomes" id="UP000248132"/>
    </source>
</evidence>
<name>A0A318XK88_9FIRM</name>
<dbReference type="GO" id="GO:0006950">
    <property type="term" value="P:response to stress"/>
    <property type="evidence" value="ECO:0007669"/>
    <property type="project" value="UniProtKB-ARBA"/>
</dbReference>